<evidence type="ECO:0000256" key="1">
    <source>
        <dbReference type="SAM" id="Phobius"/>
    </source>
</evidence>
<dbReference type="EMBL" id="KI669667">
    <property type="protein sequence ID" value="ETM98879.1"/>
    <property type="molecule type" value="Genomic_DNA"/>
</dbReference>
<name>W2PFV1_PHYN3</name>
<gene>
    <name evidence="2" type="ORF">PPTG_19210</name>
</gene>
<reference evidence="2 3" key="2">
    <citation type="submission" date="2013-11" db="EMBL/GenBank/DDBJ databases">
        <title>The Genome Sequence of Phytophthora parasitica INRA-310.</title>
        <authorList>
            <consortium name="The Broad Institute Genomics Platform"/>
            <person name="Russ C."/>
            <person name="Tyler B."/>
            <person name="Panabieres F."/>
            <person name="Shan W."/>
            <person name="Tripathy S."/>
            <person name="Grunwald N."/>
            <person name="Machado M."/>
            <person name="Johnson C.S."/>
            <person name="Arredondo F."/>
            <person name="Hong C."/>
            <person name="Coffey M."/>
            <person name="Young S.K."/>
            <person name="Zeng Q."/>
            <person name="Gargeya S."/>
            <person name="Fitzgerald M."/>
            <person name="Abouelleil A."/>
            <person name="Alvarado L."/>
            <person name="Chapman S.B."/>
            <person name="Gainer-Dewar J."/>
            <person name="Goldberg J."/>
            <person name="Griggs A."/>
            <person name="Gujja S."/>
            <person name="Hansen M."/>
            <person name="Howarth C."/>
            <person name="Imamovic A."/>
            <person name="Ireland A."/>
            <person name="Larimer J."/>
            <person name="McCowan C."/>
            <person name="Murphy C."/>
            <person name="Pearson M."/>
            <person name="Poon T.W."/>
            <person name="Priest M."/>
            <person name="Roberts A."/>
            <person name="Saif S."/>
            <person name="Shea T."/>
            <person name="Sykes S."/>
            <person name="Wortman J."/>
            <person name="Nusbaum C."/>
            <person name="Birren B."/>
        </authorList>
    </citation>
    <scope>NUCLEOTIDE SEQUENCE [LARGE SCALE GENOMIC DNA]</scope>
    <source>
        <strain evidence="2 3">INRA-310</strain>
    </source>
</reference>
<proteinExistence type="predicted"/>
<dbReference type="Proteomes" id="UP000018817">
    <property type="component" value="Unassembled WGS sequence"/>
</dbReference>
<keyword evidence="1" id="KW-1133">Transmembrane helix</keyword>
<dbReference type="AlphaFoldDB" id="W2PFV1"/>
<reference evidence="3" key="1">
    <citation type="submission" date="2011-12" db="EMBL/GenBank/DDBJ databases">
        <authorList>
            <consortium name="The Broad Institute Genome Sequencing Platform"/>
            <person name="Russ C."/>
            <person name="Tyler B."/>
            <person name="Panabieres F."/>
            <person name="Shan W."/>
            <person name="Tripathy S."/>
            <person name="Grunwald N."/>
            <person name="Machado M."/>
            <person name="Young S.K."/>
            <person name="Zeng Q."/>
            <person name="Gargeya S."/>
            <person name="Fitzgerald M."/>
            <person name="Haas B."/>
            <person name="Abouelleil A."/>
            <person name="Alvarado L."/>
            <person name="Arachchi H.M."/>
            <person name="Berlin A."/>
            <person name="Chapman S.B."/>
            <person name="Gearin G."/>
            <person name="Goldberg J."/>
            <person name="Griggs A."/>
            <person name="Gujja S."/>
            <person name="Hansen M."/>
            <person name="Heiman D."/>
            <person name="Howarth C."/>
            <person name="Larimer J."/>
            <person name="Lui A."/>
            <person name="MacDonald P.J.P."/>
            <person name="McCowen C."/>
            <person name="Montmayeur A."/>
            <person name="Murphy C."/>
            <person name="Neiman D."/>
            <person name="Pearson M."/>
            <person name="Priest M."/>
            <person name="Roberts A."/>
            <person name="Saif S."/>
            <person name="Shea T."/>
            <person name="Sisk P."/>
            <person name="Stolte C."/>
            <person name="Sykes S."/>
            <person name="Wortman J."/>
            <person name="Nusbaum C."/>
            <person name="Birren B."/>
        </authorList>
    </citation>
    <scope>NUCLEOTIDE SEQUENCE [LARGE SCALE GENOMIC DNA]</scope>
    <source>
        <strain evidence="3">INRA-310</strain>
    </source>
</reference>
<evidence type="ECO:0000313" key="2">
    <source>
        <dbReference type="EMBL" id="ETM98879.1"/>
    </source>
</evidence>
<evidence type="ECO:0000313" key="3">
    <source>
        <dbReference type="Proteomes" id="UP000018817"/>
    </source>
</evidence>
<keyword evidence="1" id="KW-0812">Transmembrane</keyword>
<organism evidence="2 3">
    <name type="scientific">Phytophthora nicotianae (strain INRA-310)</name>
    <name type="common">Phytophthora parasitica</name>
    <dbReference type="NCBI Taxonomy" id="761204"/>
    <lineage>
        <taxon>Eukaryota</taxon>
        <taxon>Sar</taxon>
        <taxon>Stramenopiles</taxon>
        <taxon>Oomycota</taxon>
        <taxon>Peronosporomycetes</taxon>
        <taxon>Peronosporales</taxon>
        <taxon>Peronosporaceae</taxon>
        <taxon>Phytophthora</taxon>
    </lineage>
</organism>
<keyword evidence="1" id="KW-0472">Membrane</keyword>
<protein>
    <submittedName>
        <fullName evidence="2">Uncharacterized protein</fullName>
    </submittedName>
</protein>
<sequence length="60" mass="6863">MTYFRIVYPYMLLATVHSFGLLRFAMDITMATSLNIQLELKAVCLRTAPVKNLQRSTPNV</sequence>
<feature type="transmembrane region" description="Helical" evidence="1">
    <location>
        <begin position="6"/>
        <end position="26"/>
    </location>
</feature>
<accession>W2PFV1</accession>
<dbReference type="VEuPathDB" id="FungiDB:PPTG_19210"/>
<dbReference type="RefSeq" id="XP_008915831.1">
    <property type="nucleotide sequence ID" value="XM_008917583.1"/>
</dbReference>
<dbReference type="GeneID" id="20188006"/>